<keyword evidence="1" id="KW-0808">Transferase</keyword>
<dbReference type="EMBL" id="AUZX01007815">
    <property type="protein sequence ID" value="EQD58089.1"/>
    <property type="molecule type" value="Genomic_DNA"/>
</dbReference>
<dbReference type="CDD" id="cd01635">
    <property type="entry name" value="Glycosyltransferase_GTB-type"/>
    <property type="match status" value="1"/>
</dbReference>
<dbReference type="Gene3D" id="3.40.50.2000">
    <property type="entry name" value="Glycogen Phosphorylase B"/>
    <property type="match status" value="1"/>
</dbReference>
<evidence type="ECO:0000313" key="1">
    <source>
        <dbReference type="EMBL" id="EQD58089.1"/>
    </source>
</evidence>
<organism evidence="1">
    <name type="scientific">mine drainage metagenome</name>
    <dbReference type="NCBI Taxonomy" id="410659"/>
    <lineage>
        <taxon>unclassified sequences</taxon>
        <taxon>metagenomes</taxon>
        <taxon>ecological metagenomes</taxon>
    </lineage>
</organism>
<reference evidence="1" key="1">
    <citation type="submission" date="2013-08" db="EMBL/GenBank/DDBJ databases">
        <authorList>
            <person name="Mendez C."/>
            <person name="Richter M."/>
            <person name="Ferrer M."/>
            <person name="Sanchez J."/>
        </authorList>
    </citation>
    <scope>NUCLEOTIDE SEQUENCE</scope>
</reference>
<sequence>NAAAVDRRIRVRDEVIDRSHVQALQRCADAYISLHRSEGFGLGLAECMRIGKPVIATAWSGNMDFMSDDNSCLVDYRLVPVGEGEYRIMLGNAGPSRMSNALRATCGG</sequence>
<comment type="caution">
    <text evidence="1">The sequence shown here is derived from an EMBL/GenBank/DDBJ whole genome shotgun (WGS) entry which is preliminary data.</text>
</comment>
<reference evidence="1" key="2">
    <citation type="journal article" date="2014" name="ISME J.">
        <title>Microbial stratification in low pH oxic and suboxic macroscopic growths along an acid mine drainage.</title>
        <authorList>
            <person name="Mendez-Garcia C."/>
            <person name="Mesa V."/>
            <person name="Sprenger R.R."/>
            <person name="Richter M."/>
            <person name="Diez M.S."/>
            <person name="Solano J."/>
            <person name="Bargiela R."/>
            <person name="Golyshina O.V."/>
            <person name="Manteca A."/>
            <person name="Ramos J.L."/>
            <person name="Gallego J.R."/>
            <person name="Llorente I."/>
            <person name="Martins Dos Santos V.A."/>
            <person name="Jensen O.N."/>
            <person name="Pelaez A.I."/>
            <person name="Sanchez J."/>
            <person name="Ferrer M."/>
        </authorList>
    </citation>
    <scope>NUCLEOTIDE SEQUENCE</scope>
</reference>
<dbReference type="SUPFAM" id="SSF53756">
    <property type="entry name" value="UDP-Glycosyltransferase/glycogen phosphorylase"/>
    <property type="match status" value="1"/>
</dbReference>
<dbReference type="AlphaFoldDB" id="T1BY91"/>
<gene>
    <name evidence="1" type="ORF">B1A_10963</name>
</gene>
<protein>
    <submittedName>
        <fullName evidence="1">Glycosyltransferase, group 1 family protein</fullName>
    </submittedName>
</protein>
<dbReference type="GO" id="GO:0016740">
    <property type="term" value="F:transferase activity"/>
    <property type="evidence" value="ECO:0007669"/>
    <property type="project" value="UniProtKB-KW"/>
</dbReference>
<accession>T1BY91</accession>
<proteinExistence type="predicted"/>
<dbReference type="PANTHER" id="PTHR46656">
    <property type="entry name" value="PUTATIVE-RELATED"/>
    <property type="match status" value="1"/>
</dbReference>
<feature type="non-terminal residue" evidence="1">
    <location>
        <position position="1"/>
    </location>
</feature>
<name>T1BY91_9ZZZZ</name>
<dbReference type="Pfam" id="PF13692">
    <property type="entry name" value="Glyco_trans_1_4"/>
    <property type="match status" value="1"/>
</dbReference>
<dbReference type="PANTHER" id="PTHR46656:SF3">
    <property type="entry name" value="PUTATIVE-RELATED"/>
    <property type="match status" value="1"/>
</dbReference>